<dbReference type="EMBL" id="SRSC01000005">
    <property type="protein sequence ID" value="TGU70303.1"/>
    <property type="molecule type" value="Genomic_DNA"/>
</dbReference>
<evidence type="ECO:0000256" key="4">
    <source>
        <dbReference type="SAM" id="Phobius"/>
    </source>
</evidence>
<dbReference type="InterPro" id="IPR036259">
    <property type="entry name" value="MFS_trans_sf"/>
</dbReference>
<dbReference type="Pfam" id="PF07690">
    <property type="entry name" value="MFS_1"/>
    <property type="match status" value="1"/>
</dbReference>
<dbReference type="AlphaFoldDB" id="A0A4S1CAZ0"/>
<feature type="transmembrane region" description="Helical" evidence="4">
    <location>
        <begin position="273"/>
        <end position="291"/>
    </location>
</feature>
<name>A0A4S1CAZ0_9BACT</name>
<organism evidence="6 7">
    <name type="scientific">Geomonas terrae</name>
    <dbReference type="NCBI Taxonomy" id="2562681"/>
    <lineage>
        <taxon>Bacteria</taxon>
        <taxon>Pseudomonadati</taxon>
        <taxon>Thermodesulfobacteriota</taxon>
        <taxon>Desulfuromonadia</taxon>
        <taxon>Geobacterales</taxon>
        <taxon>Geobacteraceae</taxon>
        <taxon>Geomonas</taxon>
    </lineage>
</organism>
<feature type="transmembrane region" description="Helical" evidence="4">
    <location>
        <begin position="367"/>
        <end position="386"/>
    </location>
</feature>
<dbReference type="InterPro" id="IPR020846">
    <property type="entry name" value="MFS_dom"/>
</dbReference>
<dbReference type="Gene3D" id="1.20.1250.20">
    <property type="entry name" value="MFS general substrate transporter like domains"/>
    <property type="match status" value="1"/>
</dbReference>
<evidence type="ECO:0000313" key="6">
    <source>
        <dbReference type="EMBL" id="TGU70303.1"/>
    </source>
</evidence>
<comment type="caution">
    <text evidence="6">The sequence shown here is derived from an EMBL/GenBank/DDBJ whole genome shotgun (WGS) entry which is preliminary data.</text>
</comment>
<reference evidence="6 7" key="1">
    <citation type="submission" date="2019-04" db="EMBL/GenBank/DDBJ databases">
        <title>Geobacter oryzae sp. nov., ferric-reducing bacteria isolated from paddy soil.</title>
        <authorList>
            <person name="Xu Z."/>
            <person name="Masuda Y."/>
            <person name="Itoh H."/>
            <person name="Senoo K."/>
        </authorList>
    </citation>
    <scope>NUCLEOTIDE SEQUENCE [LARGE SCALE GENOMIC DNA]</scope>
    <source>
        <strain evidence="6 7">Red111</strain>
    </source>
</reference>
<keyword evidence="1 4" id="KW-0812">Transmembrane</keyword>
<evidence type="ECO:0000256" key="1">
    <source>
        <dbReference type="ARBA" id="ARBA00022692"/>
    </source>
</evidence>
<sequence>MKSLSGNIGKLYVFSFLQMMLFPMAIITLFWKDHIGLSLTQILLLQSIFSVATLALDYPAGYISDRVGYRCALNIAAALGMAGWGIYIYADSFTTVLLAEITLGMSLSFISGSDSALLYETLRTQGDEHSYARHQGRMHGFAQIGEAAGAIMAGVIYAFEPRLPFVLQVAVWGAGLLVTSRLVETPREHAPQRSHLAEAVATARYAFMENRHLRYTILLNTVLGVASFYPVWLIQPYMQHARVPVTWFGPVWAGANLTVALCALASHRLHNRLGDSGMVLLFLGLVAAGYLGLGLSGGLWGFLFYYLLTCMRGLRGPMMLSHTQKESTSANRAATLSLQSVSFRLLFVVSGPLVGKLADAAGVARSFYFLFYAFLFTLPLLAALFLKNAPRREAELV</sequence>
<dbReference type="PANTHER" id="PTHR23530">
    <property type="entry name" value="TRANSPORT PROTEIN-RELATED"/>
    <property type="match status" value="1"/>
</dbReference>
<feature type="transmembrane region" description="Helical" evidence="4">
    <location>
        <begin position="247"/>
        <end position="266"/>
    </location>
</feature>
<feature type="domain" description="Major facilitator superfamily (MFS) profile" evidence="5">
    <location>
        <begin position="1"/>
        <end position="391"/>
    </location>
</feature>
<gene>
    <name evidence="6" type="ORF">E4633_19110</name>
</gene>
<protein>
    <submittedName>
        <fullName evidence="6">MFS transporter</fullName>
    </submittedName>
</protein>
<feature type="transmembrane region" description="Helical" evidence="4">
    <location>
        <begin position="217"/>
        <end position="235"/>
    </location>
</feature>
<feature type="transmembrane region" description="Helical" evidence="4">
    <location>
        <begin position="12"/>
        <end position="31"/>
    </location>
</feature>
<keyword evidence="2 4" id="KW-1133">Transmembrane helix</keyword>
<evidence type="ECO:0000256" key="3">
    <source>
        <dbReference type="ARBA" id="ARBA00023136"/>
    </source>
</evidence>
<dbReference type="RefSeq" id="WP_135872729.1">
    <property type="nucleotide sequence ID" value="NZ_SRSC01000005.1"/>
</dbReference>
<keyword evidence="3 4" id="KW-0472">Membrane</keyword>
<feature type="transmembrane region" description="Helical" evidence="4">
    <location>
        <begin position="140"/>
        <end position="159"/>
    </location>
</feature>
<dbReference type="InterPro" id="IPR011701">
    <property type="entry name" value="MFS"/>
</dbReference>
<dbReference type="SUPFAM" id="SSF103473">
    <property type="entry name" value="MFS general substrate transporter"/>
    <property type="match status" value="1"/>
</dbReference>
<proteinExistence type="predicted"/>
<dbReference type="InterPro" id="IPR053160">
    <property type="entry name" value="MFS_DHA3_Transporter"/>
</dbReference>
<dbReference type="Proteomes" id="UP000306416">
    <property type="component" value="Unassembled WGS sequence"/>
</dbReference>
<evidence type="ECO:0000259" key="5">
    <source>
        <dbReference type="PROSITE" id="PS50850"/>
    </source>
</evidence>
<dbReference type="PROSITE" id="PS50850">
    <property type="entry name" value="MFS"/>
    <property type="match status" value="1"/>
</dbReference>
<feature type="transmembrane region" description="Helical" evidence="4">
    <location>
        <begin position="37"/>
        <end position="59"/>
    </location>
</feature>
<feature type="transmembrane region" description="Helical" evidence="4">
    <location>
        <begin position="96"/>
        <end position="119"/>
    </location>
</feature>
<feature type="transmembrane region" description="Helical" evidence="4">
    <location>
        <begin position="71"/>
        <end position="90"/>
    </location>
</feature>
<evidence type="ECO:0000313" key="7">
    <source>
        <dbReference type="Proteomes" id="UP000306416"/>
    </source>
</evidence>
<feature type="transmembrane region" description="Helical" evidence="4">
    <location>
        <begin position="165"/>
        <end position="183"/>
    </location>
</feature>
<dbReference type="PANTHER" id="PTHR23530:SF1">
    <property type="entry name" value="PERMEASE, MAJOR FACILITATOR SUPERFAMILY-RELATED"/>
    <property type="match status" value="1"/>
</dbReference>
<accession>A0A4S1CAZ0</accession>
<evidence type="ECO:0000256" key="2">
    <source>
        <dbReference type="ARBA" id="ARBA00022989"/>
    </source>
</evidence>
<keyword evidence="7" id="KW-1185">Reference proteome</keyword>
<dbReference type="GO" id="GO:0022857">
    <property type="term" value="F:transmembrane transporter activity"/>
    <property type="evidence" value="ECO:0007669"/>
    <property type="project" value="InterPro"/>
</dbReference>